<reference evidence="5 6" key="1">
    <citation type="journal article" date="2018" name="BMC Genomics">
        <title>Genomic evidence for intraspecific hybridization in a clonal and extremely halotolerant yeast.</title>
        <authorList>
            <person name="Gostincar C."/>
            <person name="Stajich J.E."/>
            <person name="Zupancic J."/>
            <person name="Zalar P."/>
            <person name="Gunde-Cimerman N."/>
        </authorList>
    </citation>
    <scope>NUCLEOTIDE SEQUENCE [LARGE SCALE GENOMIC DNA]</scope>
    <source>
        <strain evidence="4 6">EXF-6654</strain>
        <strain evidence="3 5">EXF-6656</strain>
    </source>
</reference>
<dbReference type="VEuPathDB" id="FungiDB:BTJ68_11095"/>
<feature type="compositionally biased region" description="Basic and acidic residues" evidence="1">
    <location>
        <begin position="231"/>
        <end position="255"/>
    </location>
</feature>
<protein>
    <recommendedName>
        <fullName evidence="2">Monopolin complex subunit Csm1/Pcs1 C-terminal domain-containing protein</fullName>
    </recommendedName>
</protein>
<name>A0A3M6YXZ3_HORWE</name>
<evidence type="ECO:0000313" key="6">
    <source>
        <dbReference type="Proteomes" id="UP000282582"/>
    </source>
</evidence>
<dbReference type="PANTHER" id="PTHR28006">
    <property type="entry name" value="MONOPOLIN COMPLEX SUBUNIT CSM1"/>
    <property type="match status" value="1"/>
</dbReference>
<dbReference type="Proteomes" id="UP000282582">
    <property type="component" value="Unassembled WGS sequence"/>
</dbReference>
<dbReference type="InterPro" id="IPR038608">
    <property type="entry name" value="Csm1/Pcs1_C_sf"/>
</dbReference>
<dbReference type="InterPro" id="IPR040349">
    <property type="entry name" value="Csm1/Pcs1"/>
</dbReference>
<dbReference type="EMBL" id="QWIJ01000156">
    <property type="protein sequence ID" value="RMX86648.1"/>
    <property type="molecule type" value="Genomic_DNA"/>
</dbReference>
<dbReference type="GO" id="GO:0034506">
    <property type="term" value="C:chromosome, centromeric core domain"/>
    <property type="evidence" value="ECO:0007669"/>
    <property type="project" value="TreeGrafter"/>
</dbReference>
<accession>A0A3M6YXZ3</accession>
<dbReference type="Gene3D" id="3.90.1150.80">
    <property type="match status" value="1"/>
</dbReference>
<dbReference type="GO" id="GO:0033551">
    <property type="term" value="C:monopolin complex"/>
    <property type="evidence" value="ECO:0007669"/>
    <property type="project" value="InterPro"/>
</dbReference>
<dbReference type="FunFam" id="3.90.1150.80:FF:000001">
    <property type="entry name" value="Chromosome segregation protein (Pcs1)"/>
    <property type="match status" value="1"/>
</dbReference>
<dbReference type="AlphaFoldDB" id="A0A3M6YXZ3"/>
<dbReference type="GO" id="GO:0045144">
    <property type="term" value="P:meiotic sister chromatid segregation"/>
    <property type="evidence" value="ECO:0007669"/>
    <property type="project" value="TreeGrafter"/>
</dbReference>
<feature type="region of interest" description="Disordered" evidence="1">
    <location>
        <begin position="333"/>
        <end position="353"/>
    </location>
</feature>
<evidence type="ECO:0000313" key="3">
    <source>
        <dbReference type="EMBL" id="RMX86648.1"/>
    </source>
</evidence>
<proteinExistence type="predicted"/>
<feature type="compositionally biased region" description="Basic and acidic residues" evidence="1">
    <location>
        <begin position="268"/>
        <end position="313"/>
    </location>
</feature>
<sequence>MAPSVQPSMSRAGASDSEDDLAGATATANGTRKGTKSKAGMTKSTAAKGAPKRKAAPKQNARQPLKDRTNVQSDTEEMEGAEVEEAQKPKAKRAKTTTASRKPKKAAEQLGVIPETQQDPADDVEESIEIDGQDIPEIAQPPSPQHNQRFAQRPRSTSVQPTGPTLQPRASARSVSAQPAGGYRQQRERSGSVSGTERERRGGDPELRRKLNDVTKKYEDLSLKYQNLQEIGKDSAESNFERLKRTSDQRAKDADALIAGLKKEIAELRKSSSKEHREPKESPEAANLRKEVSSLTTEKERMSKEHSETKERLQTAQNEVKSLEAKLVAARQQLSASTTSSNGSQQDGKGVPASAQKNFQLNRGGASIYTSEAQKEAKMKENLYSDLTGMIIRGVKRKDGEDEYDCIQTGRNGTLHFHLSVANETTATTPKTPSGSSYEDAEFAYEPFLDPHRDAALLDILPDYLTEEICFPRSHAVKFYSKVGECMTKKVVMDEEESG</sequence>
<feature type="compositionally biased region" description="Acidic residues" evidence="1">
    <location>
        <begin position="74"/>
        <end position="84"/>
    </location>
</feature>
<feature type="compositionally biased region" description="Acidic residues" evidence="1">
    <location>
        <begin position="120"/>
        <end position="134"/>
    </location>
</feature>
<organism evidence="4 6">
    <name type="scientific">Hortaea werneckii</name>
    <name type="common">Black yeast</name>
    <name type="synonym">Cladosporium werneckii</name>
    <dbReference type="NCBI Taxonomy" id="91943"/>
    <lineage>
        <taxon>Eukaryota</taxon>
        <taxon>Fungi</taxon>
        <taxon>Dikarya</taxon>
        <taxon>Ascomycota</taxon>
        <taxon>Pezizomycotina</taxon>
        <taxon>Dothideomycetes</taxon>
        <taxon>Dothideomycetidae</taxon>
        <taxon>Mycosphaerellales</taxon>
        <taxon>Teratosphaeriaceae</taxon>
        <taxon>Hortaea</taxon>
    </lineage>
</organism>
<dbReference type="OrthoDB" id="2431049at2759"/>
<comment type="caution">
    <text evidence="4">The sequence shown here is derived from an EMBL/GenBank/DDBJ whole genome shotgun (WGS) entry which is preliminary data.</text>
</comment>
<feature type="compositionally biased region" description="Polar residues" evidence="1">
    <location>
        <begin position="145"/>
        <end position="165"/>
    </location>
</feature>
<feature type="region of interest" description="Disordered" evidence="1">
    <location>
        <begin position="268"/>
        <end position="319"/>
    </location>
</feature>
<feature type="compositionally biased region" description="Polar residues" evidence="1">
    <location>
        <begin position="333"/>
        <end position="347"/>
    </location>
</feature>
<evidence type="ECO:0000259" key="2">
    <source>
        <dbReference type="Pfam" id="PF12539"/>
    </source>
</evidence>
<dbReference type="CDD" id="cd23787">
    <property type="entry name" value="RWD_CSM1"/>
    <property type="match status" value="1"/>
</dbReference>
<dbReference type="Proteomes" id="UP000281245">
    <property type="component" value="Unassembled WGS sequence"/>
</dbReference>
<dbReference type="GO" id="GO:0051315">
    <property type="term" value="P:attachment of mitotic spindle microtubules to kinetochore"/>
    <property type="evidence" value="ECO:0007669"/>
    <property type="project" value="TreeGrafter"/>
</dbReference>
<dbReference type="PANTHER" id="PTHR28006:SF1">
    <property type="entry name" value="MONOPOLIN COMPLEX SUBUNIT CSM1"/>
    <property type="match status" value="1"/>
</dbReference>
<gene>
    <name evidence="4" type="ORF">D0868_05098</name>
    <name evidence="3" type="ORF">D0869_02949</name>
</gene>
<feature type="compositionally biased region" description="Basic and acidic residues" evidence="1">
    <location>
        <begin position="185"/>
        <end position="222"/>
    </location>
</feature>
<dbReference type="Pfam" id="PF12539">
    <property type="entry name" value="Csm1"/>
    <property type="match status" value="1"/>
</dbReference>
<dbReference type="EMBL" id="QWIK01000342">
    <property type="protein sequence ID" value="RMY07920.1"/>
    <property type="molecule type" value="Genomic_DNA"/>
</dbReference>
<dbReference type="InterPro" id="IPR020981">
    <property type="entry name" value="Csm1/Pcs1_C"/>
</dbReference>
<evidence type="ECO:0000313" key="4">
    <source>
        <dbReference type="EMBL" id="RMY07920.1"/>
    </source>
</evidence>
<dbReference type="GO" id="GO:0072686">
    <property type="term" value="C:mitotic spindle"/>
    <property type="evidence" value="ECO:0007669"/>
    <property type="project" value="TreeGrafter"/>
</dbReference>
<feature type="region of interest" description="Disordered" evidence="1">
    <location>
        <begin position="1"/>
        <end position="255"/>
    </location>
</feature>
<evidence type="ECO:0000313" key="5">
    <source>
        <dbReference type="Proteomes" id="UP000281245"/>
    </source>
</evidence>
<dbReference type="GO" id="GO:0005730">
    <property type="term" value="C:nucleolus"/>
    <property type="evidence" value="ECO:0007669"/>
    <property type="project" value="TreeGrafter"/>
</dbReference>
<evidence type="ECO:0000256" key="1">
    <source>
        <dbReference type="SAM" id="MobiDB-lite"/>
    </source>
</evidence>
<dbReference type="GO" id="GO:1990644">
    <property type="term" value="F:microtubule site clamp"/>
    <property type="evidence" value="ECO:0007669"/>
    <property type="project" value="TreeGrafter"/>
</dbReference>
<feature type="domain" description="Monopolin complex subunit Csm1/Pcs1 C-terminal" evidence="2">
    <location>
        <begin position="378"/>
        <end position="473"/>
    </location>
</feature>